<organism evidence="3 5">
    <name type="scientific">Rotaria socialis</name>
    <dbReference type="NCBI Taxonomy" id="392032"/>
    <lineage>
        <taxon>Eukaryota</taxon>
        <taxon>Metazoa</taxon>
        <taxon>Spiralia</taxon>
        <taxon>Gnathifera</taxon>
        <taxon>Rotifera</taxon>
        <taxon>Eurotatoria</taxon>
        <taxon>Bdelloidea</taxon>
        <taxon>Philodinida</taxon>
        <taxon>Philodinidae</taxon>
        <taxon>Rotaria</taxon>
    </lineage>
</organism>
<dbReference type="Proteomes" id="UP000663851">
    <property type="component" value="Unassembled WGS sequence"/>
</dbReference>
<dbReference type="EMBL" id="CAJOBP010006908">
    <property type="protein sequence ID" value="CAF4503417.1"/>
    <property type="molecule type" value="Genomic_DNA"/>
</dbReference>
<evidence type="ECO:0000313" key="4">
    <source>
        <dbReference type="EMBL" id="CAF4919538.1"/>
    </source>
</evidence>
<proteinExistence type="predicted"/>
<protein>
    <submittedName>
        <fullName evidence="3">Uncharacterized protein</fullName>
    </submittedName>
</protein>
<keyword evidence="5" id="KW-1185">Reference proteome</keyword>
<name>A0A820VQD4_9BILA</name>
<dbReference type="AlphaFoldDB" id="A0A820VQD4"/>
<evidence type="ECO:0000313" key="5">
    <source>
        <dbReference type="Proteomes" id="UP000663873"/>
    </source>
</evidence>
<evidence type="ECO:0000313" key="2">
    <source>
        <dbReference type="EMBL" id="CAF4497705.1"/>
    </source>
</evidence>
<accession>A0A820VQD4</accession>
<dbReference type="Proteomes" id="UP000663838">
    <property type="component" value="Unassembled WGS sequence"/>
</dbReference>
<reference evidence="3" key="1">
    <citation type="submission" date="2021-02" db="EMBL/GenBank/DDBJ databases">
        <authorList>
            <person name="Nowell W R."/>
        </authorList>
    </citation>
    <scope>NUCLEOTIDE SEQUENCE</scope>
</reference>
<dbReference type="EMBL" id="CAJOBS010007148">
    <property type="protein sequence ID" value="CAF4919538.1"/>
    <property type="molecule type" value="Genomic_DNA"/>
</dbReference>
<sequence>MSNSSFKYSRSDFPPMPMPQSAPTNPINNTMLSKLDDLIRKISEVRYTCLSKEGRENYTLTSSSSSLHLANALLDFENKIFMSGF</sequence>
<feature type="region of interest" description="Disordered" evidence="1">
    <location>
        <begin position="1"/>
        <end position="28"/>
    </location>
</feature>
<evidence type="ECO:0000256" key="1">
    <source>
        <dbReference type="SAM" id="MobiDB-lite"/>
    </source>
</evidence>
<evidence type="ECO:0000313" key="3">
    <source>
        <dbReference type="EMBL" id="CAF4503417.1"/>
    </source>
</evidence>
<dbReference type="EMBL" id="CAJOBO010003594">
    <property type="protein sequence ID" value="CAF4497705.1"/>
    <property type="molecule type" value="Genomic_DNA"/>
</dbReference>
<dbReference type="Proteomes" id="UP000663873">
    <property type="component" value="Unassembled WGS sequence"/>
</dbReference>
<comment type="caution">
    <text evidence="3">The sequence shown here is derived from an EMBL/GenBank/DDBJ whole genome shotgun (WGS) entry which is preliminary data.</text>
</comment>
<gene>
    <name evidence="2" type="ORF">HFQ381_LOCUS27527</name>
    <name evidence="4" type="ORF">TOA249_LOCUS31998</name>
    <name evidence="3" type="ORF">UJA718_LOCUS26488</name>
</gene>